<dbReference type="eggNOG" id="COG2133">
    <property type="taxonomic scope" value="Bacteria"/>
</dbReference>
<organism evidence="2 3">
    <name type="scientific">Lentisphaera araneosa HTCC2155</name>
    <dbReference type="NCBI Taxonomy" id="313628"/>
    <lineage>
        <taxon>Bacteria</taxon>
        <taxon>Pseudomonadati</taxon>
        <taxon>Lentisphaerota</taxon>
        <taxon>Lentisphaeria</taxon>
        <taxon>Lentisphaerales</taxon>
        <taxon>Lentisphaeraceae</taxon>
        <taxon>Lentisphaera</taxon>
    </lineage>
</organism>
<gene>
    <name evidence="2" type="ORF">LNTAR_01732</name>
</gene>
<dbReference type="Proteomes" id="UP000004947">
    <property type="component" value="Unassembled WGS sequence"/>
</dbReference>
<reference evidence="2 3" key="1">
    <citation type="journal article" date="2010" name="J. Bacteriol.">
        <title>Genome sequence of Lentisphaera araneosa HTCC2155T, the type species of the order Lentisphaerales in the phylum Lentisphaerae.</title>
        <authorList>
            <person name="Thrash J.C."/>
            <person name="Cho J.C."/>
            <person name="Vergin K.L."/>
            <person name="Morris R.M."/>
            <person name="Giovannoni S.J."/>
        </authorList>
    </citation>
    <scope>NUCLEOTIDE SEQUENCE [LARGE SCALE GENOMIC DNA]</scope>
    <source>
        <strain evidence="2 3">HTCC2155</strain>
    </source>
</reference>
<dbReference type="OrthoDB" id="9807519at2"/>
<dbReference type="PANTHER" id="PTHR30273:SF2">
    <property type="entry name" value="PROTEIN FECR"/>
    <property type="match status" value="1"/>
</dbReference>
<evidence type="ECO:0000313" key="2">
    <source>
        <dbReference type="EMBL" id="EDM25026.1"/>
    </source>
</evidence>
<evidence type="ECO:0000313" key="3">
    <source>
        <dbReference type="Proteomes" id="UP000004947"/>
    </source>
</evidence>
<dbReference type="InterPro" id="IPR008979">
    <property type="entry name" value="Galactose-bd-like_sf"/>
</dbReference>
<keyword evidence="3" id="KW-1185">Reference proteome</keyword>
<dbReference type="InterPro" id="IPR038637">
    <property type="entry name" value="NPCBM_sf"/>
</dbReference>
<comment type="caution">
    <text evidence="2">The sequence shown here is derived from an EMBL/GenBank/DDBJ whole genome shotgun (WGS) entry which is preliminary data.</text>
</comment>
<proteinExistence type="predicted"/>
<name>A6DTI7_9BACT</name>
<dbReference type="PANTHER" id="PTHR30273">
    <property type="entry name" value="PERIPLASMIC SIGNAL SENSOR AND SIGMA FACTOR ACTIVATOR FECR-RELATED"/>
    <property type="match status" value="1"/>
</dbReference>
<dbReference type="Gene3D" id="2.60.120.1440">
    <property type="match status" value="1"/>
</dbReference>
<evidence type="ECO:0000259" key="1">
    <source>
        <dbReference type="SMART" id="SM00776"/>
    </source>
</evidence>
<dbReference type="InterPro" id="IPR006860">
    <property type="entry name" value="FecR"/>
</dbReference>
<dbReference type="GO" id="GO:0016989">
    <property type="term" value="F:sigma factor antagonist activity"/>
    <property type="evidence" value="ECO:0007669"/>
    <property type="project" value="TreeGrafter"/>
</dbReference>
<dbReference type="Pfam" id="PF04773">
    <property type="entry name" value="FecR"/>
    <property type="match status" value="1"/>
</dbReference>
<sequence length="446" mass="49836">MNNQQKLTIEKYMDGELSEQELISFLEELREDPELVQELNLAMEIKGLIFTSQRPKFHALEEEIMNHLEIDTSGMEDQIMEKLPEPKVHKFPVWFKRAVAAQIILIPILFFILTPAKVAEAPPVLIGHVDKVGFDSFVLRGKEKVNIRKGDPLYSKDQIYVQNESSLGMKYLDGSTLKLSSQSFVRLSDIKGQKRVELFSGVLDADIAKQPLGKDMIITTEHSECEVIGTQFTLSSSNVSSLLDVTEGAVRYNKIKSEKSVMVEADHYASASQDESLELNRNTKPLYKSPLVTYFTPDKKTDIEVELHGARSLYLVVSNGGNGQNHDHSAWIDPKIIGPAGELSLTELPMKITKAGYAEVEVNGGIYGGPLRVNGIDYPIGIAAHATSVIAWDIPPGYNTFTAEGVILDSANQRNNPKHHESVQFEVYTAIPEKKLKGLLIRKRRF</sequence>
<accession>A6DTI7</accession>
<dbReference type="InterPro" id="IPR013222">
    <property type="entry name" value="Glyco_hyd_98_carb-bd"/>
</dbReference>
<protein>
    <recommendedName>
        <fullName evidence="1">Glycosyl hydrolase family 98 putative carbohydrate-binding module domain-containing protein</fullName>
    </recommendedName>
</protein>
<dbReference type="Pfam" id="PF08305">
    <property type="entry name" value="NPCBM"/>
    <property type="match status" value="2"/>
</dbReference>
<dbReference type="RefSeq" id="WP_007281135.1">
    <property type="nucleotide sequence ID" value="NZ_ABCK01000038.1"/>
</dbReference>
<dbReference type="SUPFAM" id="SSF49785">
    <property type="entry name" value="Galactose-binding domain-like"/>
    <property type="match status" value="2"/>
</dbReference>
<dbReference type="eggNOG" id="COG3712">
    <property type="taxonomic scope" value="Bacteria"/>
</dbReference>
<dbReference type="Gene3D" id="2.60.120.1060">
    <property type="entry name" value="NPCBM/NEW2 domain"/>
    <property type="match status" value="1"/>
</dbReference>
<dbReference type="SMART" id="SM00776">
    <property type="entry name" value="NPCBM"/>
    <property type="match status" value="1"/>
</dbReference>
<dbReference type="AlphaFoldDB" id="A6DTI7"/>
<dbReference type="EMBL" id="ABCK01000038">
    <property type="protein sequence ID" value="EDM25026.1"/>
    <property type="molecule type" value="Genomic_DNA"/>
</dbReference>
<dbReference type="InterPro" id="IPR012373">
    <property type="entry name" value="Ferrdict_sens_TM"/>
</dbReference>
<feature type="domain" description="Glycosyl hydrolase family 98 putative carbohydrate-binding module" evidence="1">
    <location>
        <begin position="339"/>
        <end position="443"/>
    </location>
</feature>